<evidence type="ECO:0000259" key="5">
    <source>
        <dbReference type="SMART" id="SM00645"/>
    </source>
</evidence>
<comment type="similarity">
    <text evidence="1">Belongs to the peptidase C1 family.</text>
</comment>
<proteinExistence type="inferred from homology"/>
<name>A0ABN9PM47_9DINO</name>
<evidence type="ECO:0000256" key="4">
    <source>
        <dbReference type="SAM" id="SignalP"/>
    </source>
</evidence>
<dbReference type="InterPro" id="IPR013128">
    <property type="entry name" value="Peptidase_C1A"/>
</dbReference>
<keyword evidence="3" id="KW-1015">Disulfide bond</keyword>
<dbReference type="SMART" id="SM00645">
    <property type="entry name" value="Pept_C1"/>
    <property type="match status" value="1"/>
</dbReference>
<evidence type="ECO:0000256" key="2">
    <source>
        <dbReference type="ARBA" id="ARBA00023145"/>
    </source>
</evidence>
<dbReference type="InterPro" id="IPR013201">
    <property type="entry name" value="Prot_inhib_I29"/>
</dbReference>
<evidence type="ECO:0000313" key="6">
    <source>
        <dbReference type="EMBL" id="CAK0793948.1"/>
    </source>
</evidence>
<dbReference type="Pfam" id="PF00112">
    <property type="entry name" value="Peptidase_C1"/>
    <property type="match status" value="2"/>
</dbReference>
<dbReference type="PROSITE" id="PS00639">
    <property type="entry name" value="THIOL_PROTEASE_HIS"/>
    <property type="match status" value="1"/>
</dbReference>
<reference evidence="6" key="1">
    <citation type="submission" date="2023-10" db="EMBL/GenBank/DDBJ databases">
        <authorList>
            <person name="Chen Y."/>
            <person name="Shah S."/>
            <person name="Dougan E. K."/>
            <person name="Thang M."/>
            <person name="Chan C."/>
        </authorList>
    </citation>
    <scope>NUCLEOTIDE SEQUENCE [LARGE SCALE GENOMIC DNA]</scope>
</reference>
<keyword evidence="2" id="KW-0865">Zymogen</keyword>
<dbReference type="Gene3D" id="3.90.70.10">
    <property type="entry name" value="Cysteine proteinases"/>
    <property type="match status" value="1"/>
</dbReference>
<feature type="domain" description="Peptidase C1A papain C-terminal" evidence="5">
    <location>
        <begin position="159"/>
        <end position="438"/>
    </location>
</feature>
<feature type="signal peptide" evidence="4">
    <location>
        <begin position="1"/>
        <end position="25"/>
    </location>
</feature>
<dbReference type="PRINTS" id="PR00705">
    <property type="entry name" value="PAPAIN"/>
</dbReference>
<keyword evidence="4" id="KW-0732">Signal</keyword>
<organism evidence="6 7">
    <name type="scientific">Prorocentrum cordatum</name>
    <dbReference type="NCBI Taxonomy" id="2364126"/>
    <lineage>
        <taxon>Eukaryota</taxon>
        <taxon>Sar</taxon>
        <taxon>Alveolata</taxon>
        <taxon>Dinophyceae</taxon>
        <taxon>Prorocentrales</taxon>
        <taxon>Prorocentraceae</taxon>
        <taxon>Prorocentrum</taxon>
    </lineage>
</organism>
<dbReference type="InterPro" id="IPR038765">
    <property type="entry name" value="Papain-like_cys_pep_sf"/>
</dbReference>
<evidence type="ECO:0000256" key="3">
    <source>
        <dbReference type="ARBA" id="ARBA00023157"/>
    </source>
</evidence>
<comment type="caution">
    <text evidence="6">The sequence shown here is derived from an EMBL/GenBank/DDBJ whole genome shotgun (WGS) entry which is preliminary data.</text>
</comment>
<dbReference type="PROSITE" id="PS00139">
    <property type="entry name" value="THIOL_PROTEASE_CYS"/>
    <property type="match status" value="1"/>
</dbReference>
<feature type="chain" id="PRO_5045155356" description="Peptidase C1A papain C-terminal domain-containing protein" evidence="4">
    <location>
        <begin position="26"/>
        <end position="480"/>
    </location>
</feature>
<dbReference type="Proteomes" id="UP001189429">
    <property type="component" value="Unassembled WGS sequence"/>
</dbReference>
<accession>A0ABN9PM47</accession>
<protein>
    <recommendedName>
        <fullName evidence="5">Peptidase C1A papain C-terminal domain-containing protein</fullName>
    </recommendedName>
</protein>
<dbReference type="SUPFAM" id="SSF54001">
    <property type="entry name" value="Cysteine proteinases"/>
    <property type="match status" value="1"/>
</dbReference>
<dbReference type="EMBL" id="CAUYUJ010001058">
    <property type="protein sequence ID" value="CAK0793948.1"/>
    <property type="molecule type" value="Genomic_DNA"/>
</dbReference>
<gene>
    <name evidence="6" type="ORF">PCOR1329_LOCUS4085</name>
</gene>
<dbReference type="CDD" id="cd02248">
    <property type="entry name" value="Peptidase_C1A"/>
    <property type="match status" value="1"/>
</dbReference>
<dbReference type="InterPro" id="IPR000169">
    <property type="entry name" value="Pept_cys_AS"/>
</dbReference>
<dbReference type="InterPro" id="IPR000668">
    <property type="entry name" value="Peptidase_C1A_C"/>
</dbReference>
<dbReference type="InterPro" id="IPR039417">
    <property type="entry name" value="Peptidase_C1A_papain-like"/>
</dbReference>
<dbReference type="Pfam" id="PF08246">
    <property type="entry name" value="Inhibitor_I29"/>
    <property type="match status" value="1"/>
</dbReference>
<evidence type="ECO:0000313" key="7">
    <source>
        <dbReference type="Proteomes" id="UP001189429"/>
    </source>
</evidence>
<evidence type="ECO:0000256" key="1">
    <source>
        <dbReference type="ARBA" id="ARBA00008455"/>
    </source>
</evidence>
<keyword evidence="7" id="KW-1185">Reference proteome</keyword>
<sequence length="480" mass="50810">MRGAAARAGWLCLLLRAATVASTGGEENGRPSSDEVALLVAPNGALHRVGYQRRQQQQQPFRDFAAKHGLDYHEGHPEYSLRKSLFEARVEQVERHNARAHVAWRAGVNRLAAHTQEELARLRGYVRGGERTEGAVSVPGAGRLSMLQVPSRPARAEDLPETFGWQGRLNATSAAVDQGGCGSCWAVASAVVLRAHSELFQSYRHFSAQQLVSCAPNPHRCGGTGGCAGATVEIAMDYAAKMGLVTEDEWPYTGEDSECPSAFRLAKGDALDAGVAGVAAGLLAHSEGARSGGGAVSSLARLRRLAGMAASLLGYGGGTVTAADVGLVGFHKLPTNKVADLMLSLHNVGPVAVSVRADSGWNMYESGVYDGCVAGDPINHAVVLVGYGTDKNTGLKYWQIQNSWGGDWGENGFIRLSRLSNEDEEANCGWDMDPLEGSGCPGGPSKVWTCGSCGILFDTVVPRFTESQKGWWAKNGGTSS</sequence>
<dbReference type="PANTHER" id="PTHR12411">
    <property type="entry name" value="CYSTEINE PROTEASE FAMILY C1-RELATED"/>
    <property type="match status" value="1"/>
</dbReference>
<dbReference type="InterPro" id="IPR025660">
    <property type="entry name" value="Pept_his_AS"/>
</dbReference>